<organism evidence="3 4">
    <name type="scientific">Parabacteroides gordonii MS-1 = DSM 23371</name>
    <dbReference type="NCBI Taxonomy" id="1203610"/>
    <lineage>
        <taxon>Bacteria</taxon>
        <taxon>Pseudomonadati</taxon>
        <taxon>Bacteroidota</taxon>
        <taxon>Bacteroidia</taxon>
        <taxon>Bacteroidales</taxon>
        <taxon>Tannerellaceae</taxon>
        <taxon>Parabacteroides</taxon>
    </lineage>
</organism>
<sequence length="456" mass="53591">MKIDFESLVQAWYDCRKTKRRTTAAMEFEMDAEHNLYTLYKEIEEGCYKISRSEAFIVTEPVKREVFAASFRDRVVHHYLAARINPLFEKEFILDSYSCRIGKGTLFGINRLKRFIAQCSANYTKDCYVLQCDIRGFFMNIDRRLLADKLDRFLRARYEGDDLETVLYLTRLIALDNPVSRVHIKGFRSLWKGLPKDKSLFSMNGMPLPNETKPRQLDLFVCNRELGLPIGNLTSQLFANFYLNGFDHYCKSKLGLRYYGRYVDDFFVVHNDKEYLKSLIPLFQQYLQEELGLTLHPNKIRLTHYTNGIRFVGAIVKGRVILTGKRAVKGMRKVIGEYNYKVSKHPLSEDEEEHFLQSLNSYLGLMRHHSSMNLRKKVREWLSPALDKLYYVSPEKIVRKEKVRLLRHQTVRNICSTIIRAQKKAGLVPGNYDDLYPVIYASRYNCYEILNHGFTY</sequence>
<keyword evidence="4" id="KW-1185">Reference proteome</keyword>
<protein>
    <recommendedName>
        <fullName evidence="2">Reverse transcriptase domain-containing protein</fullName>
    </recommendedName>
</protein>
<evidence type="ECO:0000256" key="1">
    <source>
        <dbReference type="ARBA" id="ARBA00034120"/>
    </source>
</evidence>
<evidence type="ECO:0000259" key="2">
    <source>
        <dbReference type="PROSITE" id="PS50878"/>
    </source>
</evidence>
<dbReference type="STRING" id="1203610.HMPREF1536_04440"/>
<dbReference type="SUPFAM" id="SSF56672">
    <property type="entry name" value="DNA/RNA polymerases"/>
    <property type="match status" value="1"/>
</dbReference>
<dbReference type="RefSeq" id="WP_052349887.1">
    <property type="nucleotide sequence ID" value="NZ_KE386763.1"/>
</dbReference>
<dbReference type="CDD" id="cd01646">
    <property type="entry name" value="RT_Bac_retron_I"/>
    <property type="match status" value="1"/>
</dbReference>
<comment type="caution">
    <text evidence="3">The sequence shown here is derived from an EMBL/GenBank/DDBJ whole genome shotgun (WGS) entry which is preliminary data.</text>
</comment>
<dbReference type="AlphaFoldDB" id="A0A0F5IUZ6"/>
<dbReference type="PANTHER" id="PTHR34047:SF8">
    <property type="entry name" value="PROTEIN YKFC"/>
    <property type="match status" value="1"/>
</dbReference>
<dbReference type="InterPro" id="IPR051083">
    <property type="entry name" value="GrpII_Intron_Splice-Mob/Def"/>
</dbReference>
<comment type="similarity">
    <text evidence="1">Belongs to the bacterial reverse transcriptase family.</text>
</comment>
<dbReference type="EMBL" id="AQHW01000025">
    <property type="protein sequence ID" value="KKB49376.1"/>
    <property type="molecule type" value="Genomic_DNA"/>
</dbReference>
<dbReference type="Proteomes" id="UP000033035">
    <property type="component" value="Unassembled WGS sequence"/>
</dbReference>
<dbReference type="PANTHER" id="PTHR34047">
    <property type="entry name" value="NUCLEAR INTRON MATURASE 1, MITOCHONDRIAL-RELATED"/>
    <property type="match status" value="1"/>
</dbReference>
<accession>A0A0F5IUZ6</accession>
<dbReference type="InterPro" id="IPR043502">
    <property type="entry name" value="DNA/RNA_pol_sf"/>
</dbReference>
<dbReference type="PROSITE" id="PS50878">
    <property type="entry name" value="RT_POL"/>
    <property type="match status" value="1"/>
</dbReference>
<evidence type="ECO:0000313" key="4">
    <source>
        <dbReference type="Proteomes" id="UP000033035"/>
    </source>
</evidence>
<feature type="domain" description="Reverse transcriptase" evidence="2">
    <location>
        <begin position="39"/>
        <end position="316"/>
    </location>
</feature>
<dbReference type="HOGENOM" id="CLU_013584_0_0_10"/>
<reference evidence="3 4" key="1">
    <citation type="submission" date="2013-04" db="EMBL/GenBank/DDBJ databases">
        <title>The Genome Sequence of Parabacteroides gordonii DSM 23371.</title>
        <authorList>
            <consortium name="The Broad Institute Genomics Platform"/>
            <person name="Earl A."/>
            <person name="Ward D."/>
            <person name="Feldgarden M."/>
            <person name="Gevers D."/>
            <person name="Martens E."/>
            <person name="Sakamoto M."/>
            <person name="Benno Y."/>
            <person name="Suzuki N."/>
            <person name="Matsunaga N."/>
            <person name="Koshihara K."/>
            <person name="Seki M."/>
            <person name="Komiya H."/>
            <person name="Walker B."/>
            <person name="Young S."/>
            <person name="Zeng Q."/>
            <person name="Gargeya S."/>
            <person name="Fitzgerald M."/>
            <person name="Haas B."/>
            <person name="Abouelleil A."/>
            <person name="Allen A.W."/>
            <person name="Alvarado L."/>
            <person name="Arachchi H.M."/>
            <person name="Berlin A.M."/>
            <person name="Chapman S.B."/>
            <person name="Gainer-Dewar J."/>
            <person name="Goldberg J."/>
            <person name="Griggs A."/>
            <person name="Gujja S."/>
            <person name="Hansen M."/>
            <person name="Howarth C."/>
            <person name="Imamovic A."/>
            <person name="Ireland A."/>
            <person name="Larimer J."/>
            <person name="McCowan C."/>
            <person name="Murphy C."/>
            <person name="Pearson M."/>
            <person name="Poon T.W."/>
            <person name="Priest M."/>
            <person name="Roberts A."/>
            <person name="Saif S."/>
            <person name="Shea T."/>
            <person name="Sisk P."/>
            <person name="Sykes S."/>
            <person name="Wortman J."/>
            <person name="Nusbaum C."/>
            <person name="Birren B."/>
        </authorList>
    </citation>
    <scope>NUCLEOTIDE SEQUENCE [LARGE SCALE GENOMIC DNA]</scope>
    <source>
        <strain evidence="3 4">MS-1</strain>
    </source>
</reference>
<proteinExistence type="inferred from homology"/>
<dbReference type="Pfam" id="PF00078">
    <property type="entry name" value="RVT_1"/>
    <property type="match status" value="1"/>
</dbReference>
<gene>
    <name evidence="3" type="ORF">HMPREF1536_04440</name>
</gene>
<dbReference type="PATRIC" id="fig|1203610.3.peg.4522"/>
<evidence type="ECO:0000313" key="3">
    <source>
        <dbReference type="EMBL" id="KKB49376.1"/>
    </source>
</evidence>
<dbReference type="InterPro" id="IPR000477">
    <property type="entry name" value="RT_dom"/>
</dbReference>
<name>A0A0F5IUZ6_9BACT</name>